<keyword evidence="6 10" id="KW-0560">Oxidoreductase</keyword>
<comment type="caution">
    <text evidence="12">The sequence shown here is derived from an EMBL/GenBank/DDBJ whole genome shotgun (WGS) entry which is preliminary data.</text>
</comment>
<dbReference type="EMBL" id="BAABUJ010000031">
    <property type="protein sequence ID" value="GAA5803993.1"/>
    <property type="molecule type" value="Genomic_DNA"/>
</dbReference>
<dbReference type="Gene3D" id="3.20.70.20">
    <property type="match status" value="1"/>
</dbReference>
<dbReference type="PROSITE" id="PS51161">
    <property type="entry name" value="ATP_CONE"/>
    <property type="match status" value="1"/>
</dbReference>
<keyword evidence="7 10" id="KW-0215">Deoxyribonucleotide synthesis</keyword>
<keyword evidence="4 9" id="KW-0547">Nucleotide-binding</keyword>
<dbReference type="EC" id="1.17.4.1" evidence="2 10"/>
<dbReference type="InterPro" id="IPR005144">
    <property type="entry name" value="ATP-cone_dom"/>
</dbReference>
<comment type="similarity">
    <text evidence="1 10">Belongs to the ribonucleoside diphosphate reductase large chain family.</text>
</comment>
<dbReference type="Pfam" id="PF00317">
    <property type="entry name" value="Ribonuc_red_lgN"/>
    <property type="match status" value="1"/>
</dbReference>
<comment type="catalytic activity">
    <reaction evidence="10">
        <text>a 2'-deoxyribonucleoside 5'-diphosphate + [thioredoxin]-disulfide + H2O = a ribonucleoside 5'-diphosphate + [thioredoxin]-dithiol</text>
        <dbReference type="Rhea" id="RHEA:23252"/>
        <dbReference type="Rhea" id="RHEA-COMP:10698"/>
        <dbReference type="Rhea" id="RHEA-COMP:10700"/>
        <dbReference type="ChEBI" id="CHEBI:15377"/>
        <dbReference type="ChEBI" id="CHEBI:29950"/>
        <dbReference type="ChEBI" id="CHEBI:50058"/>
        <dbReference type="ChEBI" id="CHEBI:57930"/>
        <dbReference type="ChEBI" id="CHEBI:73316"/>
        <dbReference type="EC" id="1.17.4.1"/>
    </reaction>
</comment>
<name>A0ABP9YBL9_9FUNG</name>
<evidence type="ECO:0000256" key="10">
    <source>
        <dbReference type="RuleBase" id="RU003410"/>
    </source>
</evidence>
<keyword evidence="13" id="KW-1185">Reference proteome</keyword>
<accession>A0ABP9YBL9</accession>
<evidence type="ECO:0000313" key="12">
    <source>
        <dbReference type="EMBL" id="GAA5803993.1"/>
    </source>
</evidence>
<evidence type="ECO:0000256" key="7">
    <source>
        <dbReference type="ARBA" id="ARBA00023116"/>
    </source>
</evidence>
<evidence type="ECO:0000313" key="13">
    <source>
        <dbReference type="Proteomes" id="UP001476247"/>
    </source>
</evidence>
<gene>
    <name evidence="12" type="ORF">HPULCUR_009478</name>
</gene>
<proteinExistence type="inferred from homology"/>
<evidence type="ECO:0000259" key="11">
    <source>
        <dbReference type="PROSITE" id="PS51161"/>
    </source>
</evidence>
<evidence type="ECO:0000256" key="4">
    <source>
        <dbReference type="ARBA" id="ARBA00022741"/>
    </source>
</evidence>
<dbReference type="InterPro" id="IPR008926">
    <property type="entry name" value="RNR_R1-su_N"/>
</dbReference>
<dbReference type="SUPFAM" id="SSF51998">
    <property type="entry name" value="PFL-like glycyl radical enzymes"/>
    <property type="match status" value="1"/>
</dbReference>
<dbReference type="Pfam" id="PF02867">
    <property type="entry name" value="Ribonuc_red_lgC"/>
    <property type="match status" value="1"/>
</dbReference>
<dbReference type="NCBIfam" id="TIGR02506">
    <property type="entry name" value="NrdE_NrdA"/>
    <property type="match status" value="1"/>
</dbReference>
<dbReference type="PANTHER" id="PTHR11573">
    <property type="entry name" value="RIBONUCLEOSIDE-DIPHOSPHATE REDUCTASE LARGE CHAIN"/>
    <property type="match status" value="1"/>
</dbReference>
<evidence type="ECO:0000256" key="9">
    <source>
        <dbReference type="PROSITE-ProRule" id="PRU00492"/>
    </source>
</evidence>
<evidence type="ECO:0000256" key="5">
    <source>
        <dbReference type="ARBA" id="ARBA00022840"/>
    </source>
</evidence>
<dbReference type="InterPro" id="IPR039718">
    <property type="entry name" value="Rrm1"/>
</dbReference>
<evidence type="ECO:0000256" key="3">
    <source>
        <dbReference type="ARBA" id="ARBA00022533"/>
    </source>
</evidence>
<organism evidence="12 13">
    <name type="scientific">Helicostylum pulchrum</name>
    <dbReference type="NCBI Taxonomy" id="562976"/>
    <lineage>
        <taxon>Eukaryota</taxon>
        <taxon>Fungi</taxon>
        <taxon>Fungi incertae sedis</taxon>
        <taxon>Mucoromycota</taxon>
        <taxon>Mucoromycotina</taxon>
        <taxon>Mucoromycetes</taxon>
        <taxon>Mucorales</taxon>
        <taxon>Mucorineae</taxon>
        <taxon>Mucoraceae</taxon>
        <taxon>Helicostylum</taxon>
    </lineage>
</organism>
<reference evidence="12 13" key="1">
    <citation type="submission" date="2024-04" db="EMBL/GenBank/DDBJ databases">
        <title>genome sequences of Mucor flavus KT1a and Helicostylum pulchrum KT1b strains isolation_sourced from the surface of a dry-aged beef.</title>
        <authorList>
            <person name="Toyotome T."/>
            <person name="Hosono M."/>
            <person name="Torimaru M."/>
            <person name="Fukuda K."/>
            <person name="Mikami N."/>
        </authorList>
    </citation>
    <scope>NUCLEOTIDE SEQUENCE [LARGE SCALE GENOMIC DNA]</scope>
    <source>
        <strain evidence="12 13">KT1b</strain>
    </source>
</reference>
<dbReference type="InterPro" id="IPR013509">
    <property type="entry name" value="RNR_lsu_N"/>
</dbReference>
<dbReference type="PRINTS" id="PR01183">
    <property type="entry name" value="RIBORDTASEM1"/>
</dbReference>
<evidence type="ECO:0000256" key="8">
    <source>
        <dbReference type="ARBA" id="ARBA00024942"/>
    </source>
</evidence>
<dbReference type="SUPFAM" id="SSF48168">
    <property type="entry name" value="R1 subunit of ribonucleotide reductase, N-terminal domain"/>
    <property type="match status" value="1"/>
</dbReference>
<dbReference type="InterPro" id="IPR013346">
    <property type="entry name" value="NrdE_NrdA_C"/>
</dbReference>
<comment type="function">
    <text evidence="8 10">Provides the precursors necessary for DNA synthesis. Catalyzes the biosynthesis of deoxyribonucleotides from the corresponding ribonucleotides.</text>
</comment>
<keyword evidence="5 9" id="KW-0067">ATP-binding</keyword>
<keyword evidence="3" id="KW-0021">Allosteric enzyme</keyword>
<evidence type="ECO:0000256" key="2">
    <source>
        <dbReference type="ARBA" id="ARBA00012274"/>
    </source>
</evidence>
<feature type="domain" description="ATP-cone" evidence="11">
    <location>
        <begin position="4"/>
        <end position="97"/>
    </location>
</feature>
<evidence type="ECO:0000256" key="1">
    <source>
        <dbReference type="ARBA" id="ARBA00010406"/>
    </source>
</evidence>
<protein>
    <recommendedName>
        <fullName evidence="2 10">Ribonucleoside-diphosphate reductase</fullName>
        <ecNumber evidence="2 10">1.17.4.1</ecNumber>
    </recommendedName>
</protein>
<dbReference type="Proteomes" id="UP001476247">
    <property type="component" value="Unassembled WGS sequence"/>
</dbReference>
<evidence type="ECO:0000256" key="6">
    <source>
        <dbReference type="ARBA" id="ARBA00023002"/>
    </source>
</evidence>
<dbReference type="CDD" id="cd01679">
    <property type="entry name" value="RNR_I"/>
    <property type="match status" value="1"/>
</dbReference>
<sequence>MYVYGVLKPFIDGTQEKVFFDKISSRINILCEGLDENYVDPPKISQKVVSGMYPGITTFQLDELAAEIAVDMTSIHPDYAILAARITISNLQKQTHDKFSDVIQELYDNVHPKTGARNPLISKDFLDLVLKHSDAINKTINYQRDFDFNYFGFKTLEQNFLLKIKDRIVERPQHMMMRVALAIHGEDLESAFKAYDYTSRKLFTYAATTLLNAGTNCGQLSSFFEVQMKEDSIEGIYDTVSTCARVSKASGSVGMSFQKIRASGSYIAGTNGTSNGIVPMLRVFNDAARFITPGARKVKGTYAVYLEPWHADIFDFIDLSKNSGEENLRARHLNLGLWIPDIFMKRVEGNADWSLMCPNECPGLDTSFGEEFEALYLKYEKLGKSRKVVSAQKLWFAILDAQIESGMPYMCYKDSINKKNNQKNLGVISGSNMHADIMQYSDINEVGSCNIASVALPKCVDEKARTFDFAILHDIVKVAIKNLDKMIDVNNYLIEEAKTSALKHRPLGLGVQGLADVFLMMHYPFDSPEARELNKDIFESIYFAALEASNEMAQKSGPYPSYEGSPISQGILQHDMWDVQGSARLDWDTLRANIKAHGVRNSVLLAPMPTTTTSQLLGNNDGFEPYQTMIFTYRSQAGECQAVNPHLLKNLIERGMWNPKVKEMLTQSNGSVQKLPLISDDLKSLYKTVWDISQRVIIDMAADRAAFIDQSQSLNLFSAEPTYGRLSAMHFYSWNRGLKTGMQFLKTSPVEAMRLTMGEEPKEDIEAEIEQTADDLAAIACSLENPEACVSCSG</sequence>
<dbReference type="PROSITE" id="PS00089">
    <property type="entry name" value="RIBORED_LARGE"/>
    <property type="match status" value="1"/>
</dbReference>
<dbReference type="PANTHER" id="PTHR11573:SF6">
    <property type="entry name" value="RIBONUCLEOSIDE-DIPHOSPHATE REDUCTASE LARGE SUBUNIT"/>
    <property type="match status" value="1"/>
</dbReference>
<dbReference type="InterPro" id="IPR000788">
    <property type="entry name" value="RNR_lg_C"/>
</dbReference>